<accession>A0A2T4R8J4</accession>
<reference evidence="1 2" key="1">
    <citation type="journal article" date="2016" name="Front. Microbiol.">
        <title>Comprehensive Phylogenetic Analysis of Bovine Non-aureus Staphylococci Species Based on Whole-Genome Sequencing.</title>
        <authorList>
            <person name="Naushad S."/>
            <person name="Barkema H.W."/>
            <person name="Luby C."/>
            <person name="Condas L.A."/>
            <person name="Nobrega D.B."/>
            <person name="Carson D.A."/>
            <person name="De Buck J."/>
        </authorList>
    </citation>
    <scope>NUCLEOTIDE SEQUENCE [LARGE SCALE GENOMIC DNA]</scope>
    <source>
        <strain evidence="1 2">SNUC 5959</strain>
    </source>
</reference>
<dbReference type="Proteomes" id="UP000285625">
    <property type="component" value="Unassembled WGS sequence"/>
</dbReference>
<dbReference type="EMBL" id="QXVO01000015">
    <property type="protein sequence ID" value="RIO45933.1"/>
    <property type="molecule type" value="Genomic_DNA"/>
</dbReference>
<evidence type="ECO:0000313" key="2">
    <source>
        <dbReference type="Proteomes" id="UP000285625"/>
    </source>
</evidence>
<comment type="caution">
    <text evidence="1">The sequence shown here is derived from an EMBL/GenBank/DDBJ whole genome shotgun (WGS) entry which is preliminary data.</text>
</comment>
<gene>
    <name evidence="1" type="ORF">BUZ57_06370</name>
</gene>
<evidence type="ECO:0000313" key="1">
    <source>
        <dbReference type="EMBL" id="RIO45933.1"/>
    </source>
</evidence>
<protein>
    <submittedName>
        <fullName evidence="1">Transposase</fullName>
    </submittedName>
</protein>
<name>A0A2T4R8J4_STAHY</name>
<proteinExistence type="predicted"/>
<sequence length="80" mass="9443">MLESLKSYNIKHLHHVLYQSKNLSISKGLRRVINTLIKYLPYILNTSQYSHLINGPIEDINNKILIISRTFVSEYKKRTK</sequence>
<organism evidence="1 2">
    <name type="scientific">Staphylococcus hyicus</name>
    <dbReference type="NCBI Taxonomy" id="1284"/>
    <lineage>
        <taxon>Bacteria</taxon>
        <taxon>Bacillati</taxon>
        <taxon>Bacillota</taxon>
        <taxon>Bacilli</taxon>
        <taxon>Bacillales</taxon>
        <taxon>Staphylococcaceae</taxon>
        <taxon>Staphylococcus</taxon>
    </lineage>
</organism>
<dbReference type="AlphaFoldDB" id="A0A2T4R8J4"/>